<dbReference type="AlphaFoldDB" id="A0A9P9D297"/>
<reference evidence="2" key="1">
    <citation type="journal article" date="2021" name="Nat. Commun.">
        <title>Genetic determinants of endophytism in the Arabidopsis root mycobiome.</title>
        <authorList>
            <person name="Mesny F."/>
            <person name="Miyauchi S."/>
            <person name="Thiergart T."/>
            <person name="Pickel B."/>
            <person name="Atanasova L."/>
            <person name="Karlsson M."/>
            <person name="Huettel B."/>
            <person name="Barry K.W."/>
            <person name="Haridas S."/>
            <person name="Chen C."/>
            <person name="Bauer D."/>
            <person name="Andreopoulos W."/>
            <person name="Pangilinan J."/>
            <person name="LaButti K."/>
            <person name="Riley R."/>
            <person name="Lipzen A."/>
            <person name="Clum A."/>
            <person name="Drula E."/>
            <person name="Henrissat B."/>
            <person name="Kohler A."/>
            <person name="Grigoriev I.V."/>
            <person name="Martin F.M."/>
            <person name="Hacquard S."/>
        </authorList>
    </citation>
    <scope>NUCLEOTIDE SEQUENCE</scope>
    <source>
        <strain evidence="2">MPI-CAGE-CH-0243</strain>
    </source>
</reference>
<keyword evidence="1" id="KW-0732">Signal</keyword>
<evidence type="ECO:0000313" key="2">
    <source>
        <dbReference type="EMBL" id="KAH7111293.1"/>
    </source>
</evidence>
<gene>
    <name evidence="2" type="ORF">B0J11DRAFT_619884</name>
</gene>
<keyword evidence="3" id="KW-1185">Reference proteome</keyword>
<name>A0A9P9D297_9PLEO</name>
<dbReference type="Proteomes" id="UP000700596">
    <property type="component" value="Unassembled WGS sequence"/>
</dbReference>
<evidence type="ECO:0000313" key="3">
    <source>
        <dbReference type="Proteomes" id="UP000700596"/>
    </source>
</evidence>
<sequence>MFKLLSTTLLLSSCLLSLTSSTPTSPSDHHLNRRAEGKSIQLIFYYQIGKIHTFYPESNTWGTRERPDWTGFKFAAGVQGISVPLFDNQNTCFKEGMSWVGERAVDYQYTGGFPSVSFDKVKINYAGKDQECKVDVRGKDGIVPQCPSGVKLSCGYEGGIEKLDGDARKRLHSFCNGVKQPDNTQKTVSAYRIGWCEW</sequence>
<accession>A0A9P9D297</accession>
<organism evidence="2 3">
    <name type="scientific">Dendryphion nanum</name>
    <dbReference type="NCBI Taxonomy" id="256645"/>
    <lineage>
        <taxon>Eukaryota</taxon>
        <taxon>Fungi</taxon>
        <taxon>Dikarya</taxon>
        <taxon>Ascomycota</taxon>
        <taxon>Pezizomycotina</taxon>
        <taxon>Dothideomycetes</taxon>
        <taxon>Pleosporomycetidae</taxon>
        <taxon>Pleosporales</taxon>
        <taxon>Torulaceae</taxon>
        <taxon>Dendryphion</taxon>
    </lineage>
</organism>
<proteinExistence type="predicted"/>
<feature type="signal peptide" evidence="1">
    <location>
        <begin position="1"/>
        <end position="21"/>
    </location>
</feature>
<evidence type="ECO:0000256" key="1">
    <source>
        <dbReference type="SAM" id="SignalP"/>
    </source>
</evidence>
<protein>
    <submittedName>
        <fullName evidence="2">Uncharacterized protein</fullName>
    </submittedName>
</protein>
<comment type="caution">
    <text evidence="2">The sequence shown here is derived from an EMBL/GenBank/DDBJ whole genome shotgun (WGS) entry which is preliminary data.</text>
</comment>
<dbReference type="EMBL" id="JAGMWT010000024">
    <property type="protein sequence ID" value="KAH7111293.1"/>
    <property type="molecule type" value="Genomic_DNA"/>
</dbReference>
<feature type="chain" id="PRO_5040283139" evidence="1">
    <location>
        <begin position="22"/>
        <end position="198"/>
    </location>
</feature>